<feature type="short sequence motif" description="DGA/G" evidence="3">
    <location>
        <begin position="194"/>
        <end position="196"/>
    </location>
</feature>
<protein>
    <submittedName>
        <fullName evidence="5">Patatin-like phospholipase family protein</fullName>
    </submittedName>
</protein>
<dbReference type="SUPFAM" id="SSF52151">
    <property type="entry name" value="FabD/lysophospholipase-like"/>
    <property type="match status" value="1"/>
</dbReference>
<keyword evidence="3" id="KW-0378">Hydrolase</keyword>
<dbReference type="GO" id="GO:0047372">
    <property type="term" value="F:monoacylglycerol lipase activity"/>
    <property type="evidence" value="ECO:0007669"/>
    <property type="project" value="TreeGrafter"/>
</dbReference>
<dbReference type="InterPro" id="IPR002641">
    <property type="entry name" value="PNPLA_dom"/>
</dbReference>
<dbReference type="InterPro" id="IPR016035">
    <property type="entry name" value="Acyl_Trfase/lysoPLipase"/>
</dbReference>
<dbReference type="Pfam" id="PF01734">
    <property type="entry name" value="Patatin"/>
    <property type="match status" value="1"/>
</dbReference>
<sequence length="341" mass="37185">MAMRILSIDGGGIRGILPGMLLVALEKKLQDISENPAARIADYFDLVAGTSTGAILCSAYVCPDTKGKPKFSAQEAVNFYLQDGDEIFDVGVWKTISSLGGATDEKYSAKELERVLKMAFGETKLSELLRPTCFVSYDVSSRLPVIFKQHSALAKNRDFLVRDALRGTSAAPTYFEAARIYSLPPVPEKFVLVDGGVVANDPALCAYSEAIKFSNVAGIKDMIIVSLGTGKKLQGYSYSEVKDWGPFGWAKPAIDIALEGGPQMTAYYLQQIASTVKNSKYYRIQPELYGADPTLDNASRENLELLRQAGLQNAAVYDKTLTEIAKLLINSGGNFKYQDAH</sequence>
<comment type="caution">
    <text evidence="5">The sequence shown here is derived from an EMBL/GenBank/DDBJ whole genome shotgun (WGS) entry which is preliminary data.</text>
</comment>
<evidence type="ECO:0000313" key="6">
    <source>
        <dbReference type="Proteomes" id="UP000548504"/>
    </source>
</evidence>
<dbReference type="PANTHER" id="PTHR32176:SF92">
    <property type="entry name" value="XYLOSE ISOMERASE"/>
    <property type="match status" value="1"/>
</dbReference>
<evidence type="ECO:0000256" key="1">
    <source>
        <dbReference type="ARBA" id="ARBA00010240"/>
    </source>
</evidence>
<dbReference type="EMBL" id="JACLAG010000001">
    <property type="protein sequence ID" value="MBC2619818.1"/>
    <property type="molecule type" value="Genomic_DNA"/>
</dbReference>
<accession>A0A7X1EGJ7</accession>
<organism evidence="5 6">
    <name type="scientific">Citrobacter cronae</name>
    <dbReference type="NCBI Taxonomy" id="1748967"/>
    <lineage>
        <taxon>Bacteria</taxon>
        <taxon>Pseudomonadati</taxon>
        <taxon>Pseudomonadota</taxon>
        <taxon>Gammaproteobacteria</taxon>
        <taxon>Enterobacterales</taxon>
        <taxon>Enterobacteriaceae</taxon>
        <taxon>Citrobacter</taxon>
        <taxon>Citrobacter freundii complex</taxon>
    </lineage>
</organism>
<feature type="active site" description="Nucleophile" evidence="3">
    <location>
        <position position="51"/>
    </location>
</feature>
<feature type="active site" description="Proton acceptor" evidence="3">
    <location>
        <position position="194"/>
    </location>
</feature>
<dbReference type="GO" id="GO:0016042">
    <property type="term" value="P:lipid catabolic process"/>
    <property type="evidence" value="ECO:0007669"/>
    <property type="project" value="UniProtKB-UniRule"/>
</dbReference>
<evidence type="ECO:0000259" key="4">
    <source>
        <dbReference type="PROSITE" id="PS51635"/>
    </source>
</evidence>
<feature type="domain" description="PNPLA" evidence="4">
    <location>
        <begin position="6"/>
        <end position="207"/>
    </location>
</feature>
<evidence type="ECO:0000256" key="3">
    <source>
        <dbReference type="PROSITE-ProRule" id="PRU01161"/>
    </source>
</evidence>
<proteinExistence type="inferred from homology"/>
<dbReference type="RefSeq" id="WP_085048015.1">
    <property type="nucleotide sequence ID" value="NZ_CP069763.1"/>
</dbReference>
<dbReference type="AlphaFoldDB" id="A0A7X1EGJ7"/>
<dbReference type="PANTHER" id="PTHR32176">
    <property type="entry name" value="XYLOSE ISOMERASE"/>
    <property type="match status" value="1"/>
</dbReference>
<dbReference type="GeneID" id="69431642"/>
<keyword evidence="3" id="KW-0442">Lipid degradation</keyword>
<dbReference type="Gene3D" id="3.40.1090.10">
    <property type="entry name" value="Cytosolic phospholipase A2 catalytic domain"/>
    <property type="match status" value="1"/>
</dbReference>
<dbReference type="PROSITE" id="PS51635">
    <property type="entry name" value="PNPLA"/>
    <property type="match status" value="1"/>
</dbReference>
<gene>
    <name evidence="5" type="ORF">H7I73_09205</name>
</gene>
<dbReference type="Proteomes" id="UP000548504">
    <property type="component" value="Unassembled WGS sequence"/>
</dbReference>
<name>A0A7X1EGJ7_9ENTR</name>
<reference evidence="5 6" key="1">
    <citation type="submission" date="2020-08" db="EMBL/GenBank/DDBJ databases">
        <title>Emergence and comparative genomics analysis of Citrobacter in Fennec fox imported from North Africa to China.</title>
        <authorList>
            <person name="Zheng B."/>
        </authorList>
    </citation>
    <scope>NUCLEOTIDE SEQUENCE [LARGE SCALE GENOMIC DNA]</scope>
    <source>
        <strain evidence="5 6">FF141</strain>
    </source>
</reference>
<keyword evidence="2 3" id="KW-0443">Lipid metabolism</keyword>
<dbReference type="GO" id="GO:0004620">
    <property type="term" value="F:phospholipase activity"/>
    <property type="evidence" value="ECO:0007669"/>
    <property type="project" value="TreeGrafter"/>
</dbReference>
<evidence type="ECO:0000256" key="2">
    <source>
        <dbReference type="ARBA" id="ARBA00023098"/>
    </source>
</evidence>
<evidence type="ECO:0000313" key="5">
    <source>
        <dbReference type="EMBL" id="MBC2619818.1"/>
    </source>
</evidence>
<comment type="similarity">
    <text evidence="1">Belongs to the patatin family.</text>
</comment>
<feature type="short sequence motif" description="GXGXXG" evidence="3">
    <location>
        <begin position="10"/>
        <end position="15"/>
    </location>
</feature>
<feature type="short sequence motif" description="GXSXG" evidence="3">
    <location>
        <begin position="49"/>
        <end position="53"/>
    </location>
</feature>